<dbReference type="SUPFAM" id="SSF53098">
    <property type="entry name" value="Ribonuclease H-like"/>
    <property type="match status" value="1"/>
</dbReference>
<keyword evidence="5 6" id="KW-0539">Nucleus</keyword>
<dbReference type="InterPro" id="IPR017072">
    <property type="entry name" value="TF_Spt6"/>
</dbReference>
<evidence type="ECO:0000256" key="6">
    <source>
        <dbReference type="PIRNR" id="PIRNR036947"/>
    </source>
</evidence>
<feature type="compositionally biased region" description="Basic residues" evidence="7">
    <location>
        <begin position="106"/>
        <end position="122"/>
    </location>
</feature>
<reference evidence="9 10" key="1">
    <citation type="submission" date="2018-09" db="EMBL/GenBank/DDBJ databases">
        <title>A high-quality reference genome of wild soybean provides a powerful tool to mine soybean genomes.</title>
        <authorList>
            <person name="Xie M."/>
            <person name="Chung C.Y.L."/>
            <person name="Li M.-W."/>
            <person name="Wong F.-L."/>
            <person name="Chan T.-F."/>
            <person name="Lam H.-M."/>
        </authorList>
    </citation>
    <scope>NUCLEOTIDE SEQUENCE [LARGE SCALE GENOMIC DNA]</scope>
    <source>
        <strain evidence="10">cv. W05</strain>
        <tissue evidence="9">Hypocotyl of etiolated seedlings</tissue>
    </source>
</reference>
<dbReference type="Gene3D" id="2.40.50.140">
    <property type="entry name" value="Nucleic acid-binding proteins"/>
    <property type="match status" value="1"/>
</dbReference>
<dbReference type="InterPro" id="IPR012340">
    <property type="entry name" value="NA-bd_OB-fold"/>
</dbReference>
<dbReference type="Pfam" id="PF22706">
    <property type="entry name" value="Tex_central_region"/>
    <property type="match status" value="1"/>
</dbReference>
<dbReference type="GO" id="GO:0031491">
    <property type="term" value="F:nucleosome binding"/>
    <property type="evidence" value="ECO:0007669"/>
    <property type="project" value="TreeGrafter"/>
</dbReference>
<keyword evidence="4 6" id="KW-0804">Transcription</keyword>
<feature type="compositionally biased region" description="Gly residues" evidence="7">
    <location>
        <begin position="1463"/>
        <end position="1485"/>
    </location>
</feature>
<dbReference type="GO" id="GO:0140673">
    <property type="term" value="P:transcription elongation-coupled chromatin remodeling"/>
    <property type="evidence" value="ECO:0007669"/>
    <property type="project" value="InterPro"/>
</dbReference>
<proteinExistence type="inferred from homology"/>
<dbReference type="InterPro" id="IPR055179">
    <property type="entry name" value="Tex-like_central_region"/>
</dbReference>
<feature type="region of interest" description="Disordered" evidence="7">
    <location>
        <begin position="1"/>
        <end position="231"/>
    </location>
</feature>
<dbReference type="GO" id="GO:0009793">
    <property type="term" value="P:embryo development ending in seed dormancy"/>
    <property type="evidence" value="ECO:0007669"/>
    <property type="project" value="UniProtKB-ARBA"/>
</dbReference>
<dbReference type="Gene3D" id="1.10.150.850">
    <property type="entry name" value="Spt6, helix-hairpin-helix domain"/>
    <property type="match status" value="1"/>
</dbReference>
<dbReference type="CDD" id="cd09918">
    <property type="entry name" value="SH2_Nterm_SPT6_like"/>
    <property type="match status" value="1"/>
</dbReference>
<dbReference type="Pfam" id="PF17674">
    <property type="entry name" value="HHH_9"/>
    <property type="match status" value="1"/>
</dbReference>
<dbReference type="InterPro" id="IPR035019">
    <property type="entry name" value="Spt6_SH2_N"/>
</dbReference>
<evidence type="ECO:0000256" key="4">
    <source>
        <dbReference type="ARBA" id="ARBA00023163"/>
    </source>
</evidence>
<gene>
    <name evidence="9" type="ORF">D0Y65_006937</name>
</gene>
<dbReference type="Gramene" id="XM_028369335.1">
    <property type="protein sequence ID" value="XP_028225136.1"/>
    <property type="gene ID" value="LOC114406584"/>
</dbReference>
<dbReference type="GO" id="GO:0008023">
    <property type="term" value="C:transcription elongation factor complex"/>
    <property type="evidence" value="ECO:0007669"/>
    <property type="project" value="TreeGrafter"/>
</dbReference>
<dbReference type="InterPro" id="IPR028231">
    <property type="entry name" value="Spt6_YqgF"/>
</dbReference>
<dbReference type="CDD" id="cd09928">
    <property type="entry name" value="SH2_Cterm_SPT6_like"/>
    <property type="match status" value="1"/>
</dbReference>
<comment type="function">
    <text evidence="6">Transcription elongation factor that enhances transcription elongation by RNA polymerase II (RNAPII).</text>
</comment>
<keyword evidence="10" id="KW-1185">Reference proteome</keyword>
<dbReference type="Proteomes" id="UP000289340">
    <property type="component" value="Chromosome 3"/>
</dbReference>
<dbReference type="Pfam" id="PF21710">
    <property type="entry name" value="Spt6_S1"/>
    <property type="match status" value="1"/>
</dbReference>
<dbReference type="FunFam" id="3.30.420.140:FF:000006">
    <property type="entry name" value="Transcription elongation factor spt6"/>
    <property type="match status" value="1"/>
</dbReference>
<dbReference type="InterPro" id="IPR003029">
    <property type="entry name" value="S1_domain"/>
</dbReference>
<dbReference type="Pfam" id="PF14635">
    <property type="entry name" value="HHH_7"/>
    <property type="match status" value="1"/>
</dbReference>
<evidence type="ECO:0000256" key="5">
    <source>
        <dbReference type="ARBA" id="ARBA00023242"/>
    </source>
</evidence>
<dbReference type="SUPFAM" id="SSF50249">
    <property type="entry name" value="Nucleic acid-binding proteins"/>
    <property type="match status" value="1"/>
</dbReference>
<dbReference type="InterPro" id="IPR036860">
    <property type="entry name" value="SH2_dom_sf"/>
</dbReference>
<evidence type="ECO:0000259" key="8">
    <source>
        <dbReference type="PROSITE" id="PS50126"/>
    </source>
</evidence>
<dbReference type="InterPro" id="IPR023319">
    <property type="entry name" value="Tex-like_HTH_dom_sf"/>
</dbReference>
<dbReference type="FunFam" id="1.10.150.850:FF:000001">
    <property type="entry name" value="Transcription elongation factor spt6"/>
    <property type="match status" value="1"/>
</dbReference>
<dbReference type="Gene3D" id="3.30.505.10">
    <property type="entry name" value="SH2 domain"/>
    <property type="match status" value="2"/>
</dbReference>
<feature type="compositionally biased region" description="Basic and acidic residues" evidence="7">
    <location>
        <begin position="1503"/>
        <end position="1517"/>
    </location>
</feature>
<protein>
    <recommendedName>
        <fullName evidence="6">Transcription elongation factor spt6</fullName>
    </recommendedName>
</protein>
<dbReference type="FunFam" id="1.10.3500.10:FF:000004">
    <property type="entry name" value="Transcription elongation factor spt6"/>
    <property type="match status" value="1"/>
</dbReference>
<dbReference type="PROSITE" id="PS50126">
    <property type="entry name" value="S1"/>
    <property type="match status" value="1"/>
</dbReference>
<feature type="compositionally biased region" description="Basic and acidic residues" evidence="7">
    <location>
        <begin position="146"/>
        <end position="157"/>
    </location>
</feature>
<dbReference type="InterPro" id="IPR035018">
    <property type="entry name" value="Spt6_SH2_C"/>
</dbReference>
<feature type="compositionally biased region" description="Acidic residues" evidence="7">
    <location>
        <begin position="90"/>
        <end position="100"/>
    </location>
</feature>
<feature type="region of interest" description="Disordered" evidence="7">
    <location>
        <begin position="1458"/>
        <end position="1663"/>
    </location>
</feature>
<dbReference type="FunFam" id="3.30.505.10:FF:000047">
    <property type="entry name" value="Transcription elongation factor spt6"/>
    <property type="match status" value="1"/>
</dbReference>
<keyword evidence="9" id="KW-0648">Protein biosynthesis</keyword>
<dbReference type="Pfam" id="PF14633">
    <property type="entry name" value="SH2_2"/>
    <property type="match status" value="1"/>
</dbReference>
<dbReference type="EMBL" id="QZWG01000003">
    <property type="protein sequence ID" value="RZC20299.1"/>
    <property type="molecule type" value="Genomic_DNA"/>
</dbReference>
<dbReference type="SMART" id="SM00316">
    <property type="entry name" value="S1"/>
    <property type="match status" value="1"/>
</dbReference>
<dbReference type="FunFam" id="2.40.50.140:FF:000256">
    <property type="entry name" value="Transcription elongation factor spt6"/>
    <property type="match status" value="1"/>
</dbReference>
<dbReference type="GO" id="GO:0034728">
    <property type="term" value="P:nucleosome organization"/>
    <property type="evidence" value="ECO:0007669"/>
    <property type="project" value="TreeGrafter"/>
</dbReference>
<dbReference type="SUPFAM" id="SSF55550">
    <property type="entry name" value="SH2 domain"/>
    <property type="match status" value="1"/>
</dbReference>
<dbReference type="FunFam" id="3.30.505.10:FF:000050">
    <property type="entry name" value="Transcription elongation factor spt6"/>
    <property type="match status" value="1"/>
</dbReference>
<evidence type="ECO:0000313" key="10">
    <source>
        <dbReference type="Proteomes" id="UP000289340"/>
    </source>
</evidence>
<dbReference type="InterPro" id="IPR041692">
    <property type="entry name" value="HHH_9"/>
</dbReference>
<dbReference type="Gene3D" id="1.10.10.2740">
    <property type="entry name" value="Spt6, Death-like domain"/>
    <property type="match status" value="1"/>
</dbReference>
<evidence type="ECO:0000256" key="3">
    <source>
        <dbReference type="ARBA" id="ARBA00023015"/>
    </source>
</evidence>
<dbReference type="InterPro" id="IPR012337">
    <property type="entry name" value="RNaseH-like_sf"/>
</dbReference>
<dbReference type="Pfam" id="PF14632">
    <property type="entry name" value="SPT6_acidic"/>
    <property type="match status" value="1"/>
</dbReference>
<dbReference type="InterPro" id="IPR010994">
    <property type="entry name" value="RuvA_2-like"/>
</dbReference>
<dbReference type="InterPro" id="IPR035420">
    <property type="entry name" value="Spt6_SH2"/>
</dbReference>
<dbReference type="SMR" id="A0A445LB14"/>
<dbReference type="FunFam" id="1.10.10.2740:FF:000002">
    <property type="entry name" value="Transcription elongation factor Spt6"/>
    <property type="match status" value="1"/>
</dbReference>
<keyword evidence="9" id="KW-0251">Elongation factor</keyword>
<organism evidence="9 10">
    <name type="scientific">Glycine soja</name>
    <name type="common">Wild soybean</name>
    <dbReference type="NCBI Taxonomy" id="3848"/>
    <lineage>
        <taxon>Eukaryota</taxon>
        <taxon>Viridiplantae</taxon>
        <taxon>Streptophyta</taxon>
        <taxon>Embryophyta</taxon>
        <taxon>Tracheophyta</taxon>
        <taxon>Spermatophyta</taxon>
        <taxon>Magnoliopsida</taxon>
        <taxon>eudicotyledons</taxon>
        <taxon>Gunneridae</taxon>
        <taxon>Pentapetalae</taxon>
        <taxon>rosids</taxon>
        <taxon>fabids</taxon>
        <taxon>Fabales</taxon>
        <taxon>Fabaceae</taxon>
        <taxon>Papilionoideae</taxon>
        <taxon>50 kb inversion clade</taxon>
        <taxon>NPAAA clade</taxon>
        <taxon>indigoferoid/millettioid clade</taxon>
        <taxon>Phaseoleae</taxon>
        <taxon>Glycine</taxon>
        <taxon>Glycine subgen. Soja</taxon>
    </lineage>
</organism>
<feature type="compositionally biased region" description="Acidic residues" evidence="7">
    <location>
        <begin position="126"/>
        <end position="138"/>
    </location>
</feature>
<feature type="compositionally biased region" description="Gly residues" evidence="7">
    <location>
        <begin position="1590"/>
        <end position="1630"/>
    </location>
</feature>
<dbReference type="InterPro" id="IPR037027">
    <property type="entry name" value="YqgF/RNaseH-like_dom_sf"/>
</dbReference>
<dbReference type="Gene3D" id="3.30.420.140">
    <property type="entry name" value="YqgF/RNase H-like domain"/>
    <property type="match status" value="1"/>
</dbReference>
<dbReference type="SMART" id="SM00732">
    <property type="entry name" value="YqgFc"/>
    <property type="match status" value="1"/>
</dbReference>
<dbReference type="Gene3D" id="1.10.3500.10">
    <property type="entry name" value="Tex N-terminal region-like"/>
    <property type="match status" value="1"/>
</dbReference>
<feature type="domain" description="S1 motif" evidence="8">
    <location>
        <begin position="1129"/>
        <end position="1200"/>
    </location>
</feature>
<evidence type="ECO:0000256" key="1">
    <source>
        <dbReference type="ARBA" id="ARBA00004123"/>
    </source>
</evidence>
<comment type="subcellular location">
    <subcellularLocation>
        <location evidence="1 6">Nucleus</location>
    </subcellularLocation>
</comment>
<feature type="compositionally biased region" description="Gly residues" evidence="7">
    <location>
        <begin position="1651"/>
        <end position="1663"/>
    </location>
</feature>
<dbReference type="Pfam" id="PF14639">
    <property type="entry name" value="YqgF"/>
    <property type="match status" value="1"/>
</dbReference>
<dbReference type="Gene3D" id="1.10.10.650">
    <property type="entry name" value="RuvA domain 2-like"/>
    <property type="match status" value="1"/>
</dbReference>
<dbReference type="PANTHER" id="PTHR10145:SF6">
    <property type="entry name" value="TRANSCRIPTION ELONGATION FACTOR SPT6"/>
    <property type="match status" value="1"/>
</dbReference>
<dbReference type="PIRSF" id="PIRSF036947">
    <property type="entry name" value="Spt6"/>
    <property type="match status" value="1"/>
</dbReference>
<dbReference type="InterPro" id="IPR042066">
    <property type="entry name" value="Spt6_death-like"/>
</dbReference>
<sequence>MAKGVISDEEDDVELDEEEREPVDGDELEEGREDNEDEDEEEEGQDEYENDGFIVDDIEDEEEQDEEEERAESDEERPKKKKRKKKEEYVLDEDDYELLEDNNINIHRRKESKKFKRLKKGRRDIEEEPSGLSDEEELVGSGKAGRTAEEKLKRSLFGDDEGAPLEDIAEEEEQGEEEEDADIGEDDEMADFIVDEEEVDENGAPMRQRKLKKKKTRQAPGVSSSALQEAQELFGDPDELILNRQKNLEMSEFRETRLEDEFEPIVLSEKYMTEKDDWIRELDIPERMQVSDESTGTPPVDASSIDEESQWICKQLKNGTIPWIPKKISNSQNNEEDDLPVDKDDIIRFLELHHVQKLDIPFIAMYRKEDCLSLLKDLEHPEAGDDNWDKNDKTPTLKWHKVLWALQDLDKKWLLLQKRKSALQSYYNKRFEEESRRVYDETRLNLNRQLFESVMRSLKEAGSEREVDDVDSKFNLHFPPGEAGVDEGQYKRPKRKSMYSTFSKAGLWEVASRFGCSPEQLGLCLTEVNLQELEDPKETPEEMASNFTCAMYDTPEEVLKCARHMAAVEISCEPSIRKHVRSHFLDHAVVSTCPTADGNTTIDSFHQFAGVKWLREKPLSKFEDVQWLLIHKAEEEKLIQVTIKLPEQYLNKLIDQFNEYYISDSVSRSAQLWNDQRKLILHDAIFRFLLPSMEKEARGVLASKAKNWLLMEYGKALWTKVAVGPYQQKENDLGSDDEAAPRVMACCWGPGKPLTTFVMLDSSGEVLDVLYTGSLTFRSQNVNDQQRKKNDQERVLKFMTDHQPHVVVLGAVNLSCTRLKEDIYEVIFKMVEENPRDVGHEMDGLSIVYGDESLPRLYENSRISSEQLPSQQGIVRRAVALGRYLQNPLAMVATLCGPRKEILSWKLSPLESFLNPDDKFAMVEQIMVDVTNQVGLDINLAISHEWLFAPLQFISGLGPRKAASLQRSLVRAGAIFTRKDFLTEHKLGKKVFVNAVGFLRVRRSGLAASSSQFIDLLDDTRIHPESYILAQELAKDVYEEDGTGDANDDDDALEMAIEHVRDRPSYLKNLDVEEYASGKKRQNKIQTFYDIKRELIQGFQDWRKQYEEPSQDEEFYMISGETEETLAEGKIVQVTVRRVQAQKAICGLESGMTGILLKEDYTDDWRDVIELSDRLHEGDMLTCKIKSIQKNRYQVFLVCKDSEMRSNRLQNNRDIDPYYHEDRSCFQSDQDKARKEKELAKKHFKPRMIVHPRFQNITADEAMEFLSDKDPGESIIRPSSRGPSYLTLTLKINDGVYAHKDIVEGGKEHKDITSLLRIGKTLKIGEDTFEDLDEVMDRYVDPLVAHLKSMLNYRKFRKGTKAEVDELLRMEKAEYPMRIVYSFGISHEHPGTFILTYIRSTNPHHEYIGLYPKGFRFRKKMFEDIDRLVAYFQRHIDDPQHDSAPSIRSVAAMVPMRSPAAGGSSGASVGSGWGGGSNSEGGGWRGHSYDRGDRSSTPGSRTGRGEYRNNGNQDEHPSGVPRPYGGGRGRGRGRGRGSYNNRGDNSNNERQDSGYGGRWGSNNTKDSDDGLSNFPGAKVQNSPGREAFPGGWGGGGGSGGGSSGWGGGGGGASNSDNGGWGGQASGGAGPSDGEQGSSGWGSAPKKAASGNGWGSGNSGGRGW</sequence>
<dbReference type="InterPro" id="IPR032706">
    <property type="entry name" value="Spt6_HHH"/>
</dbReference>
<evidence type="ECO:0000313" key="9">
    <source>
        <dbReference type="EMBL" id="RZC20299.1"/>
    </source>
</evidence>
<dbReference type="PANTHER" id="PTHR10145">
    <property type="entry name" value="TRANSCRIPTION ELONGATION FACTOR SPT6"/>
    <property type="match status" value="1"/>
</dbReference>
<evidence type="ECO:0000256" key="7">
    <source>
        <dbReference type="SAM" id="MobiDB-lite"/>
    </source>
</evidence>
<evidence type="ECO:0000256" key="2">
    <source>
        <dbReference type="ARBA" id="ARBA00009253"/>
    </source>
</evidence>
<dbReference type="SUPFAM" id="SSF47781">
    <property type="entry name" value="RuvA domain 2-like"/>
    <property type="match status" value="2"/>
</dbReference>
<dbReference type="GO" id="GO:0003676">
    <property type="term" value="F:nucleic acid binding"/>
    <property type="evidence" value="ECO:0007669"/>
    <property type="project" value="InterPro"/>
</dbReference>
<accession>A0A445LB14</accession>
<feature type="compositionally biased region" description="Acidic residues" evidence="7">
    <location>
        <begin position="158"/>
        <end position="201"/>
    </location>
</feature>
<comment type="caution">
    <text evidence="9">The sequence shown here is derived from an EMBL/GenBank/DDBJ whole genome shotgun (WGS) entry which is preliminary data.</text>
</comment>
<feature type="compositionally biased region" description="Basic residues" evidence="7">
    <location>
        <begin position="207"/>
        <end position="217"/>
    </location>
</feature>
<comment type="similarity">
    <text evidence="2 6">Belongs to the SPT6 family.</text>
</comment>
<dbReference type="GO" id="GO:0003746">
    <property type="term" value="F:translation elongation factor activity"/>
    <property type="evidence" value="ECO:0007669"/>
    <property type="project" value="UniProtKB-KW"/>
</dbReference>
<dbReference type="InterPro" id="IPR023323">
    <property type="entry name" value="Tex-like_dom_sf"/>
</dbReference>
<dbReference type="InterPro" id="IPR028083">
    <property type="entry name" value="Spt6_acidic_N_dom"/>
</dbReference>
<name>A0A445LB14_GLYSO</name>
<feature type="compositionally biased region" description="Acidic residues" evidence="7">
    <location>
        <begin position="7"/>
        <end position="75"/>
    </location>
</feature>
<keyword evidence="3" id="KW-0805">Transcription regulation</keyword>
<dbReference type="FunFam" id="1.10.10.650:FF:000003">
    <property type="entry name" value="Transcription elongation factor spt6"/>
    <property type="match status" value="1"/>
</dbReference>
<dbReference type="InterPro" id="IPR006641">
    <property type="entry name" value="YqgF/RNaseH-like_dom"/>
</dbReference>
<dbReference type="SUPFAM" id="SSF158832">
    <property type="entry name" value="Tex N-terminal region-like"/>
    <property type="match status" value="1"/>
</dbReference>
<dbReference type="InterPro" id="IPR049540">
    <property type="entry name" value="Spt6-like_S1"/>
</dbReference>
<dbReference type="GO" id="GO:0042393">
    <property type="term" value="F:histone binding"/>
    <property type="evidence" value="ECO:0007669"/>
    <property type="project" value="TreeGrafter"/>
</dbReference>